<dbReference type="GO" id="GO:0045892">
    <property type="term" value="P:negative regulation of DNA-templated transcription"/>
    <property type="evidence" value="ECO:0007669"/>
    <property type="project" value="InterPro"/>
</dbReference>
<sequence>MGLRKLSKSELKLMKFIWDLDVKVRSDEVSNYMKEKYDWTEKRSLKILLKLSNKKFLYAQEISNYTYYTIAVKQEKYFKFVSMKINYFLSCNSIRNLLVSLFEEELTEEKLNSLEEWVKDWEQ</sequence>
<dbReference type="GO" id="GO:0003677">
    <property type="term" value="F:DNA binding"/>
    <property type="evidence" value="ECO:0007669"/>
    <property type="project" value="UniProtKB-KW"/>
</dbReference>
<evidence type="ECO:0000313" key="5">
    <source>
        <dbReference type="EMBL" id="HBH1542540.1"/>
    </source>
</evidence>
<dbReference type="InterPro" id="IPR036388">
    <property type="entry name" value="WH-like_DNA-bd_sf"/>
</dbReference>
<name>A0AAN5VLT4_CLODI</name>
<evidence type="ECO:0000256" key="3">
    <source>
        <dbReference type="ARBA" id="ARBA00023125"/>
    </source>
</evidence>
<proteinExistence type="inferred from homology"/>
<dbReference type="Pfam" id="PF03965">
    <property type="entry name" value="Penicillinase_R"/>
    <property type="match status" value="1"/>
</dbReference>
<evidence type="ECO:0000256" key="2">
    <source>
        <dbReference type="ARBA" id="ARBA00023015"/>
    </source>
</evidence>
<protein>
    <submittedName>
        <fullName evidence="5">BlaI/MecI/CopY family transcriptional regulator</fullName>
    </submittedName>
</protein>
<evidence type="ECO:0000313" key="6">
    <source>
        <dbReference type="Proteomes" id="UP000878956"/>
    </source>
</evidence>
<keyword evidence="3" id="KW-0238">DNA-binding</keyword>
<comment type="similarity">
    <text evidence="1">Belongs to the BlaI transcriptional regulatory family.</text>
</comment>
<dbReference type="EMBL" id="DAEPXK010000019">
    <property type="protein sequence ID" value="HBH1542540.1"/>
    <property type="molecule type" value="Genomic_DNA"/>
</dbReference>
<evidence type="ECO:0000256" key="1">
    <source>
        <dbReference type="ARBA" id="ARBA00011046"/>
    </source>
</evidence>
<dbReference type="InterPro" id="IPR005650">
    <property type="entry name" value="BlaI_family"/>
</dbReference>
<dbReference type="Proteomes" id="UP000878956">
    <property type="component" value="Unassembled WGS sequence"/>
</dbReference>
<gene>
    <name evidence="5" type="ORF">KRM00_002024</name>
</gene>
<reference evidence="5" key="1">
    <citation type="journal article" date="2018" name="Genome Biol.">
        <title>SKESA: strategic k-mer extension for scrupulous assemblies.</title>
        <authorList>
            <person name="Souvorov A."/>
            <person name="Agarwala R."/>
            <person name="Lipman D.J."/>
        </authorList>
    </citation>
    <scope>NUCLEOTIDE SEQUENCE</scope>
    <source>
        <strain evidence="5">HN1000</strain>
    </source>
</reference>
<dbReference type="Gene3D" id="1.10.10.10">
    <property type="entry name" value="Winged helix-like DNA-binding domain superfamily/Winged helix DNA-binding domain"/>
    <property type="match status" value="1"/>
</dbReference>
<dbReference type="InterPro" id="IPR036390">
    <property type="entry name" value="WH_DNA-bd_sf"/>
</dbReference>
<accession>A0AAN5VLT4</accession>
<keyword evidence="4" id="KW-0804">Transcription</keyword>
<comment type="caution">
    <text evidence="5">The sequence shown here is derived from an EMBL/GenBank/DDBJ whole genome shotgun (WGS) entry which is preliminary data.</text>
</comment>
<keyword evidence="2" id="KW-0805">Transcription regulation</keyword>
<dbReference type="RefSeq" id="WP_009899254.1">
    <property type="nucleotide sequence ID" value="NZ_FUQT01000003.1"/>
</dbReference>
<reference evidence="5" key="2">
    <citation type="submission" date="2021-06" db="EMBL/GenBank/DDBJ databases">
        <authorList>
            <consortium name="NCBI Pathogen Detection Project"/>
        </authorList>
    </citation>
    <scope>NUCLEOTIDE SEQUENCE</scope>
    <source>
        <strain evidence="5">HN1000</strain>
    </source>
</reference>
<dbReference type="SUPFAM" id="SSF46785">
    <property type="entry name" value="Winged helix' DNA-binding domain"/>
    <property type="match status" value="1"/>
</dbReference>
<evidence type="ECO:0000256" key="4">
    <source>
        <dbReference type="ARBA" id="ARBA00023163"/>
    </source>
</evidence>
<dbReference type="AlphaFoldDB" id="A0AAN5VLT4"/>
<organism evidence="5 6">
    <name type="scientific">Clostridioides difficile</name>
    <name type="common">Peptoclostridium difficile</name>
    <dbReference type="NCBI Taxonomy" id="1496"/>
    <lineage>
        <taxon>Bacteria</taxon>
        <taxon>Bacillati</taxon>
        <taxon>Bacillota</taxon>
        <taxon>Clostridia</taxon>
        <taxon>Peptostreptococcales</taxon>
        <taxon>Peptostreptococcaceae</taxon>
        <taxon>Clostridioides</taxon>
    </lineage>
</organism>